<feature type="compositionally biased region" description="Low complexity" evidence="7">
    <location>
        <begin position="1052"/>
        <end position="1073"/>
    </location>
</feature>
<evidence type="ECO:0000256" key="8">
    <source>
        <dbReference type="SAM" id="Phobius"/>
    </source>
</evidence>
<feature type="region of interest" description="Disordered" evidence="7">
    <location>
        <begin position="991"/>
        <end position="1073"/>
    </location>
</feature>
<dbReference type="Gene3D" id="1.20.1640.10">
    <property type="entry name" value="Multidrug efflux transporter AcrB transmembrane domain"/>
    <property type="match status" value="2"/>
</dbReference>
<sequence length="1073" mass="122799">MKNKDKQIDKKGLNPVVVFIVDHPWWMIILSMGIALTMIGTSFAFDIHYDATMGSFVVRKGKTANQIEGMTMVFREEGYFDHNTYEYLLEEKDPQSQVSAFLKLYYECTDCDNVLTESHLKKIYEFEQGILNDKRYQDFCFLVGSDTCFPPTTGINFFFDDDGKIVDDIEEAAKTLYNDQDGVTRSLVCDKNFDEENLKVKYLSSTFMFGYPLEGYKNKDDRTDDQDSEYEEWILDLVSDMSDTYESDDFEILFLGTGVTMYALNTLITHDVILVVFSIVMVYGYTLFHTKSVMLASLGILHVVISLGMSFFFYVAILRVQWFTMLTFLSLFVILGIGCDDIFIMLDAWRQSKHEKHEISKNKYTRMNWSYNRATSAMLITTLTSSGAFFGNIASTIPPIRYFGIFTGMAIVFNFLMVITWYPAVIIIWDRNGESQCCCGSCCQKKKKKEKNNNGDDLDSSDVELEKKKSSEKKDKKGHDDQKLKDLSFSSETSASSNSRDDSANNSFHSKTDQKKKKTQEKEKEKKIKVDDLRFLEKYFYKYHASWIKKYRWAIVIIFLGIAIGFGIQASKLEPSEEPSEYLPDDNFLMRAYTIESEHFSTGDMVGTIYIQWGVKSIDREGVDPLEVDELGKPIYDEDWKPNLKSSQEWFIEVCERVREKYEGTVYRDGQLLCFMEDFRDWVTNETLAGAVYSFPVEEDQFQGLLAEYTNYARLSICSSQVENSEFNLPYYYCKTVSFDKQDDDLLQYNMQFNLIIDALEVAEVTRPIFDDIEDFLDTLNKEAPEGMGMAATISDVWMRMLTEEIMITVALTTIFVSLGIAFLIILISTKNYITSTLAILSIGGVVVTIIGMMISLGWSLGAVESISLTIIVGISVDYIVHFCHAYNVSNEETAFEKLREAMYSLGISVTSAAITTLMSSFVLFFTYIIFFKHFGIFIWMTILSSVLWSFVFFFTLLVFVGPTGDKGKITLLFKKYFCKDKYNEYLKKKKKNTDNVPEQSSSTSNDPNLDDSNFKDIENNMSPKTSIQMKKEVTAEKKKNNKSKKIKKVKQIASSKSSSSSSSSSSSDSSSD</sequence>
<comment type="subcellular location">
    <subcellularLocation>
        <location evidence="1">Membrane</location>
        <topology evidence="1">Multi-pass membrane protein</topology>
    </subcellularLocation>
</comment>
<feature type="compositionally biased region" description="Basic residues" evidence="7">
    <location>
        <begin position="1040"/>
        <end position="1051"/>
    </location>
</feature>
<organism evidence="10 11">
    <name type="scientific">Anaeramoeba flamelloides</name>
    <dbReference type="NCBI Taxonomy" id="1746091"/>
    <lineage>
        <taxon>Eukaryota</taxon>
        <taxon>Metamonada</taxon>
        <taxon>Anaeramoebidae</taxon>
        <taxon>Anaeramoeba</taxon>
    </lineage>
</organism>
<comment type="caution">
    <text evidence="10">The sequence shown here is derived from an EMBL/GenBank/DDBJ whole genome shotgun (WGS) entry which is preliminary data.</text>
</comment>
<feature type="transmembrane region" description="Helical" evidence="8">
    <location>
        <begin position="370"/>
        <end position="390"/>
    </location>
</feature>
<feature type="compositionally biased region" description="Polar residues" evidence="7">
    <location>
        <begin position="995"/>
        <end position="1012"/>
    </location>
</feature>
<evidence type="ECO:0000313" key="11">
    <source>
        <dbReference type="Proteomes" id="UP001150062"/>
    </source>
</evidence>
<feature type="transmembrane region" description="Helical" evidence="8">
    <location>
        <begin position="867"/>
        <end position="890"/>
    </location>
</feature>
<dbReference type="InterPro" id="IPR000731">
    <property type="entry name" value="SSD"/>
</dbReference>
<comment type="similarity">
    <text evidence="6">Belongs to the dispatched family.</text>
</comment>
<dbReference type="PANTHER" id="PTHR45951">
    <property type="entry name" value="PROTEIN DISPATCHED-RELATED"/>
    <property type="match status" value="1"/>
</dbReference>
<dbReference type="PROSITE" id="PS50156">
    <property type="entry name" value="SSD"/>
    <property type="match status" value="2"/>
</dbReference>
<evidence type="ECO:0000259" key="9">
    <source>
        <dbReference type="PROSITE" id="PS50156"/>
    </source>
</evidence>
<evidence type="ECO:0000256" key="2">
    <source>
        <dbReference type="ARBA" id="ARBA00022692"/>
    </source>
</evidence>
<feature type="compositionally biased region" description="Basic and acidic residues" evidence="7">
    <location>
        <begin position="1030"/>
        <end position="1039"/>
    </location>
</feature>
<evidence type="ECO:0000256" key="5">
    <source>
        <dbReference type="ARBA" id="ARBA00023180"/>
    </source>
</evidence>
<dbReference type="SUPFAM" id="SSF82866">
    <property type="entry name" value="Multidrug efflux transporter AcrB transmembrane domain"/>
    <property type="match status" value="2"/>
</dbReference>
<gene>
    <name evidence="10" type="ORF">M0813_11702</name>
</gene>
<keyword evidence="2 8" id="KW-0812">Transmembrane</keyword>
<feature type="transmembrane region" description="Helical" evidence="8">
    <location>
        <begin position="295"/>
        <end position="317"/>
    </location>
</feature>
<proteinExistence type="inferred from homology"/>
<evidence type="ECO:0000256" key="6">
    <source>
        <dbReference type="ARBA" id="ARBA00038046"/>
    </source>
</evidence>
<dbReference type="InterPro" id="IPR052081">
    <property type="entry name" value="Dispatched_Hh_regulator"/>
</dbReference>
<dbReference type="InterPro" id="IPR004869">
    <property type="entry name" value="MMPL_dom"/>
</dbReference>
<feature type="region of interest" description="Disordered" evidence="7">
    <location>
        <begin position="446"/>
        <end position="523"/>
    </location>
</feature>
<evidence type="ECO:0000256" key="4">
    <source>
        <dbReference type="ARBA" id="ARBA00023136"/>
    </source>
</evidence>
<feature type="domain" description="SSD" evidence="9">
    <location>
        <begin position="804"/>
        <end position="960"/>
    </location>
</feature>
<evidence type="ECO:0000313" key="10">
    <source>
        <dbReference type="EMBL" id="KAJ6255162.1"/>
    </source>
</evidence>
<keyword evidence="11" id="KW-1185">Reference proteome</keyword>
<feature type="transmembrane region" description="Helical" evidence="8">
    <location>
        <begin position="806"/>
        <end position="828"/>
    </location>
</feature>
<keyword evidence="5" id="KW-0325">Glycoprotein</keyword>
<dbReference type="PANTHER" id="PTHR45951:SF7">
    <property type="entry name" value="SSD DOMAIN-CONTAINING PROTEIN"/>
    <property type="match status" value="1"/>
</dbReference>
<feature type="transmembrane region" description="Helical" evidence="8">
    <location>
        <begin position="12"/>
        <end position="39"/>
    </location>
</feature>
<feature type="compositionally biased region" description="Low complexity" evidence="7">
    <location>
        <begin position="488"/>
        <end position="508"/>
    </location>
</feature>
<dbReference type="InterPro" id="IPR053958">
    <property type="entry name" value="HMGCR/SNAP/NPC1-like_SSD"/>
</dbReference>
<name>A0ABQ8ZEM7_9EUKA</name>
<feature type="transmembrane region" description="Helical" evidence="8">
    <location>
        <begin position="902"/>
        <end position="931"/>
    </location>
</feature>
<dbReference type="Pfam" id="PF03176">
    <property type="entry name" value="MMPL"/>
    <property type="match status" value="1"/>
</dbReference>
<evidence type="ECO:0000256" key="1">
    <source>
        <dbReference type="ARBA" id="ARBA00004141"/>
    </source>
</evidence>
<feature type="transmembrane region" description="Helical" evidence="8">
    <location>
        <begin position="323"/>
        <end position="349"/>
    </location>
</feature>
<accession>A0ABQ8ZEM7</accession>
<dbReference type="Pfam" id="PF12349">
    <property type="entry name" value="Sterol-sensing"/>
    <property type="match status" value="1"/>
</dbReference>
<evidence type="ECO:0000256" key="7">
    <source>
        <dbReference type="SAM" id="MobiDB-lite"/>
    </source>
</evidence>
<feature type="compositionally biased region" description="Basic and acidic residues" evidence="7">
    <location>
        <begin position="464"/>
        <end position="486"/>
    </location>
</feature>
<feature type="domain" description="SSD" evidence="9">
    <location>
        <begin position="303"/>
        <end position="428"/>
    </location>
</feature>
<feature type="transmembrane region" description="Helical" evidence="8">
    <location>
        <begin position="937"/>
        <end position="961"/>
    </location>
</feature>
<protein>
    <submittedName>
        <fullName evidence="10">Sterol-sensing domain</fullName>
    </submittedName>
</protein>
<evidence type="ECO:0000256" key="3">
    <source>
        <dbReference type="ARBA" id="ARBA00022989"/>
    </source>
</evidence>
<feature type="transmembrane region" description="Helical" evidence="8">
    <location>
        <begin position="267"/>
        <end position="288"/>
    </location>
</feature>
<dbReference type="Proteomes" id="UP001150062">
    <property type="component" value="Unassembled WGS sequence"/>
</dbReference>
<dbReference type="EMBL" id="JAOAOG010000012">
    <property type="protein sequence ID" value="KAJ6255162.1"/>
    <property type="molecule type" value="Genomic_DNA"/>
</dbReference>
<keyword evidence="4 8" id="KW-0472">Membrane</keyword>
<reference evidence="10" key="1">
    <citation type="submission" date="2022-08" db="EMBL/GenBank/DDBJ databases">
        <title>Novel sulfate-reducing endosymbionts in the free-living metamonad Anaeramoeba.</title>
        <authorList>
            <person name="Jerlstrom-Hultqvist J."/>
            <person name="Cepicka I."/>
            <person name="Gallot-Lavallee L."/>
            <person name="Salas-Leiva D."/>
            <person name="Curtis B.A."/>
            <person name="Zahonova K."/>
            <person name="Pipaliya S."/>
            <person name="Dacks J."/>
            <person name="Roger A.J."/>
        </authorList>
    </citation>
    <scope>NUCLEOTIDE SEQUENCE</scope>
    <source>
        <strain evidence="10">Schooner1</strain>
    </source>
</reference>
<feature type="transmembrane region" description="Helical" evidence="8">
    <location>
        <begin position="402"/>
        <end position="422"/>
    </location>
</feature>
<feature type="compositionally biased region" description="Polar residues" evidence="7">
    <location>
        <begin position="1020"/>
        <end position="1029"/>
    </location>
</feature>
<feature type="transmembrane region" description="Helical" evidence="8">
    <location>
        <begin position="840"/>
        <end position="861"/>
    </location>
</feature>
<feature type="transmembrane region" description="Helical" evidence="8">
    <location>
        <begin position="551"/>
        <end position="570"/>
    </location>
</feature>
<keyword evidence="3 8" id="KW-1133">Transmembrane helix</keyword>